<dbReference type="EMBL" id="OY726394">
    <property type="protein sequence ID" value="CAJ1496490.1"/>
    <property type="molecule type" value="Genomic_DNA"/>
</dbReference>
<evidence type="ECO:0000313" key="2">
    <source>
        <dbReference type="Proteomes" id="UP001190336"/>
    </source>
</evidence>
<sequence length="369" mass="41409">MTETPNGPDGHDRPEIAAWNRLVDALRDAGTRLAADTAELSRIEQADGFRALLRAVTNQLARFEVDRDRPELVAFNQWRQKFMMDNPDFQYWVADVRADGRYRIRGNRADAHYVSITAYATAGGDAQATSRIDSDTLHFDEFGNYDVVVGGEPVPGSDWLGLPERASAIWVRHFHERVHTDEIGWCRIDPVGTPPVPQPIAPERFAAQLTKLATMASLVPQIWSTARAADEQNLNRLRHWDEMSGGAVFTEPGIHYLRGGWRLAPDEALVIEGELTPCRYWNILAYSRFLNSLDHRYRPVSYTGATATLTGNRYRFVVSGTAPAAAAGDWIDTENRPFGVLVMRFLQPERPPELPTVRRIALADLDGQS</sequence>
<dbReference type="RefSeq" id="WP_308476420.1">
    <property type="nucleotide sequence ID" value="NZ_OY726394.1"/>
</dbReference>
<evidence type="ECO:0008006" key="3">
    <source>
        <dbReference type="Google" id="ProtNLM"/>
    </source>
</evidence>
<evidence type="ECO:0000313" key="1">
    <source>
        <dbReference type="EMBL" id="CAJ1496490.1"/>
    </source>
</evidence>
<dbReference type="Proteomes" id="UP001190336">
    <property type="component" value="Chromosome"/>
</dbReference>
<name>A0ABM9LC74_9MYCO</name>
<accession>A0ABM9LC74</accession>
<keyword evidence="2" id="KW-1185">Reference proteome</keyword>
<proteinExistence type="predicted"/>
<gene>
    <name evidence="1" type="ORF">MU0083_001432</name>
</gene>
<organism evidence="1 2">
    <name type="scientific">[Mycobacterium] kokjensenii</name>
    <dbReference type="NCBI Taxonomy" id="3064287"/>
    <lineage>
        <taxon>Bacteria</taxon>
        <taxon>Bacillati</taxon>
        <taxon>Actinomycetota</taxon>
        <taxon>Actinomycetes</taxon>
        <taxon>Mycobacteriales</taxon>
        <taxon>Mycobacteriaceae</taxon>
        <taxon>Mycolicibacter</taxon>
    </lineage>
</organism>
<reference evidence="1 2" key="1">
    <citation type="submission" date="2023-08" db="EMBL/GenBank/DDBJ databases">
        <authorList>
            <person name="Folkvardsen B D."/>
            <person name="Norman A."/>
        </authorList>
    </citation>
    <scope>NUCLEOTIDE SEQUENCE [LARGE SCALE GENOMIC DNA]</scope>
    <source>
        <strain evidence="1 2">Mu0083</strain>
    </source>
</reference>
<protein>
    <recommendedName>
        <fullName evidence="3">DUF1214 domain-containing protein</fullName>
    </recommendedName>
</protein>